<name>A0A9D4F6T8_DREPO</name>
<dbReference type="InterPro" id="IPR002181">
    <property type="entry name" value="Fibrinogen_a/b/g_C_dom"/>
</dbReference>
<dbReference type="GO" id="GO:0030674">
    <property type="term" value="F:protein-macromolecule adaptor activity"/>
    <property type="evidence" value="ECO:0007669"/>
    <property type="project" value="TreeGrafter"/>
</dbReference>
<dbReference type="AlphaFoldDB" id="A0A9D4F6T8"/>
<keyword evidence="4" id="KW-0175">Coiled coil</keyword>
<dbReference type="PROSITE" id="PS51406">
    <property type="entry name" value="FIBRINOGEN_C_2"/>
    <property type="match status" value="1"/>
</dbReference>
<keyword evidence="2" id="KW-0964">Secreted</keyword>
<comment type="caution">
    <text evidence="8">The sequence shown here is derived from an EMBL/GenBank/DDBJ whole genome shotgun (WGS) entry which is preliminary data.</text>
</comment>
<dbReference type="PANTHER" id="PTHR47221:SF6">
    <property type="entry name" value="FIBRINOGEN ALPHA CHAIN"/>
    <property type="match status" value="1"/>
</dbReference>
<evidence type="ECO:0000259" key="7">
    <source>
        <dbReference type="PROSITE" id="PS51406"/>
    </source>
</evidence>
<accession>A0A9D4F6T8</accession>
<reference evidence="8" key="1">
    <citation type="journal article" date="2019" name="bioRxiv">
        <title>The Genome of the Zebra Mussel, Dreissena polymorpha: A Resource for Invasive Species Research.</title>
        <authorList>
            <person name="McCartney M.A."/>
            <person name="Auch B."/>
            <person name="Kono T."/>
            <person name="Mallez S."/>
            <person name="Zhang Y."/>
            <person name="Obille A."/>
            <person name="Becker A."/>
            <person name="Abrahante J.E."/>
            <person name="Garbe J."/>
            <person name="Badalamenti J.P."/>
            <person name="Herman A."/>
            <person name="Mangelson H."/>
            <person name="Liachko I."/>
            <person name="Sullivan S."/>
            <person name="Sone E.D."/>
            <person name="Koren S."/>
            <person name="Silverstein K.A.T."/>
            <person name="Beckman K.B."/>
            <person name="Gohl D.M."/>
        </authorList>
    </citation>
    <scope>NUCLEOTIDE SEQUENCE</scope>
    <source>
        <strain evidence="8">Duluth1</strain>
        <tissue evidence="8">Whole animal</tissue>
    </source>
</reference>
<dbReference type="Pfam" id="PF00147">
    <property type="entry name" value="Fibrinogen_C"/>
    <property type="match status" value="1"/>
</dbReference>
<dbReference type="InterPro" id="IPR037579">
    <property type="entry name" value="FIB_ANG-like"/>
</dbReference>
<dbReference type="GO" id="GO:0005577">
    <property type="term" value="C:fibrinogen complex"/>
    <property type="evidence" value="ECO:0007669"/>
    <property type="project" value="TreeGrafter"/>
</dbReference>
<sequence>MKVYCDVDSKNKGWMVIQRRMDGSVNFNRSWADYQAGFGNLRGEFWLGNEHIYQLTKENPRELRIDMEKFDGTKRFALYSKFNVSSESKKYQLYATGYSGDAGDG</sequence>
<dbReference type="PANTHER" id="PTHR47221">
    <property type="entry name" value="FIBRINOGEN ALPHA CHAIN"/>
    <property type="match status" value="1"/>
</dbReference>
<evidence type="ECO:0000256" key="3">
    <source>
        <dbReference type="ARBA" id="ARBA00022729"/>
    </source>
</evidence>
<evidence type="ECO:0000256" key="1">
    <source>
        <dbReference type="ARBA" id="ARBA00004613"/>
    </source>
</evidence>
<keyword evidence="3" id="KW-0732">Signal</keyword>
<reference evidence="8" key="2">
    <citation type="submission" date="2020-11" db="EMBL/GenBank/DDBJ databases">
        <authorList>
            <person name="McCartney M.A."/>
            <person name="Auch B."/>
            <person name="Kono T."/>
            <person name="Mallez S."/>
            <person name="Becker A."/>
            <person name="Gohl D.M."/>
            <person name="Silverstein K.A.T."/>
            <person name="Koren S."/>
            <person name="Bechman K.B."/>
            <person name="Herman A."/>
            <person name="Abrahante J.E."/>
            <person name="Garbe J."/>
        </authorList>
    </citation>
    <scope>NUCLEOTIDE SEQUENCE</scope>
    <source>
        <strain evidence="8">Duluth1</strain>
        <tissue evidence="8">Whole animal</tissue>
    </source>
</reference>
<keyword evidence="9" id="KW-1185">Reference proteome</keyword>
<proteinExistence type="predicted"/>
<evidence type="ECO:0000256" key="4">
    <source>
        <dbReference type="ARBA" id="ARBA00023054"/>
    </source>
</evidence>
<dbReference type="GO" id="GO:0005201">
    <property type="term" value="F:extracellular matrix structural constituent"/>
    <property type="evidence" value="ECO:0007669"/>
    <property type="project" value="TreeGrafter"/>
</dbReference>
<evidence type="ECO:0000256" key="5">
    <source>
        <dbReference type="ARBA" id="ARBA00023157"/>
    </source>
</evidence>
<protein>
    <recommendedName>
        <fullName evidence="7">Fibrinogen C-terminal domain-containing protein</fullName>
    </recommendedName>
</protein>
<evidence type="ECO:0000313" key="9">
    <source>
        <dbReference type="Proteomes" id="UP000828390"/>
    </source>
</evidence>
<keyword evidence="6" id="KW-0325">Glycoprotein</keyword>
<dbReference type="SUPFAM" id="SSF56496">
    <property type="entry name" value="Fibrinogen C-terminal domain-like"/>
    <property type="match status" value="1"/>
</dbReference>
<dbReference type="InterPro" id="IPR014716">
    <property type="entry name" value="Fibrinogen_a/b/g_C_1"/>
</dbReference>
<dbReference type="InterPro" id="IPR036056">
    <property type="entry name" value="Fibrinogen-like_C"/>
</dbReference>
<evidence type="ECO:0000256" key="6">
    <source>
        <dbReference type="ARBA" id="ARBA00023180"/>
    </source>
</evidence>
<comment type="subcellular location">
    <subcellularLocation>
        <location evidence="1">Secreted</location>
    </subcellularLocation>
</comment>
<gene>
    <name evidence="8" type="ORF">DPMN_145825</name>
</gene>
<keyword evidence="5" id="KW-1015">Disulfide bond</keyword>
<dbReference type="Gene3D" id="3.90.215.10">
    <property type="entry name" value="Gamma Fibrinogen, chain A, domain 1"/>
    <property type="match status" value="1"/>
</dbReference>
<organism evidence="8 9">
    <name type="scientific">Dreissena polymorpha</name>
    <name type="common">Zebra mussel</name>
    <name type="synonym">Mytilus polymorpha</name>
    <dbReference type="NCBI Taxonomy" id="45954"/>
    <lineage>
        <taxon>Eukaryota</taxon>
        <taxon>Metazoa</taxon>
        <taxon>Spiralia</taxon>
        <taxon>Lophotrochozoa</taxon>
        <taxon>Mollusca</taxon>
        <taxon>Bivalvia</taxon>
        <taxon>Autobranchia</taxon>
        <taxon>Heteroconchia</taxon>
        <taxon>Euheterodonta</taxon>
        <taxon>Imparidentia</taxon>
        <taxon>Neoheterodontei</taxon>
        <taxon>Myida</taxon>
        <taxon>Dreissenoidea</taxon>
        <taxon>Dreissenidae</taxon>
        <taxon>Dreissena</taxon>
    </lineage>
</organism>
<dbReference type="EMBL" id="JAIWYP010000007">
    <property type="protein sequence ID" value="KAH3792331.1"/>
    <property type="molecule type" value="Genomic_DNA"/>
</dbReference>
<dbReference type="SMART" id="SM00186">
    <property type="entry name" value="FBG"/>
    <property type="match status" value="1"/>
</dbReference>
<evidence type="ECO:0000313" key="8">
    <source>
        <dbReference type="EMBL" id="KAH3792331.1"/>
    </source>
</evidence>
<evidence type="ECO:0000256" key="2">
    <source>
        <dbReference type="ARBA" id="ARBA00022525"/>
    </source>
</evidence>
<dbReference type="GO" id="GO:0034116">
    <property type="term" value="P:positive regulation of heterotypic cell-cell adhesion"/>
    <property type="evidence" value="ECO:0007669"/>
    <property type="project" value="TreeGrafter"/>
</dbReference>
<feature type="domain" description="Fibrinogen C-terminal" evidence="7">
    <location>
        <begin position="1"/>
        <end position="105"/>
    </location>
</feature>
<dbReference type="Proteomes" id="UP000828390">
    <property type="component" value="Unassembled WGS sequence"/>
</dbReference>